<comment type="subcellular location">
    <subcellularLocation>
        <location evidence="1">Cytoplasm</location>
    </subcellularLocation>
</comment>
<reference evidence="9 10" key="2">
    <citation type="journal article" date="2012" name="Open Biol.">
        <title>Characteristics of nucleosomes and linker DNA regions on the genome of the basidiomycete Mixia osmundae revealed by mono- and dinucleosome mapping.</title>
        <authorList>
            <person name="Nishida H."/>
            <person name="Kondo S."/>
            <person name="Matsumoto T."/>
            <person name="Suzuki Y."/>
            <person name="Yoshikawa H."/>
            <person name="Taylor T.D."/>
            <person name="Sugiyama J."/>
        </authorList>
    </citation>
    <scope>NUCLEOTIDE SEQUENCE [LARGE SCALE GENOMIC DNA]</scope>
    <source>
        <strain evidence="10">CBS 9802 / IAM 14324 / JCM 22182 / KY 12970</strain>
    </source>
</reference>
<comment type="subunit">
    <text evidence="6">Component of the SWR1 chromatin remodeling complex.</text>
</comment>
<dbReference type="Gene3D" id="2.30.36.70">
    <property type="entry name" value="Actin, Chain A, domain 2"/>
    <property type="match status" value="1"/>
</dbReference>
<comment type="similarity">
    <text evidence="2">Belongs to the actin family. ARP6 subfamily.</text>
</comment>
<dbReference type="Proteomes" id="UP000009131">
    <property type="component" value="Unassembled WGS sequence"/>
</dbReference>
<dbReference type="RefSeq" id="XP_014570537.1">
    <property type="nucleotide sequence ID" value="XM_014715051.1"/>
</dbReference>
<dbReference type="AlphaFoldDB" id="G7E3P7"/>
<name>G7E3P7_MIXOS</name>
<evidence type="ECO:0000256" key="4">
    <source>
        <dbReference type="ARBA" id="ARBA00022490"/>
    </source>
</evidence>
<reference evidence="9 10" key="1">
    <citation type="journal article" date="2011" name="J. Gen. Appl. Microbiol.">
        <title>Draft genome sequencing of the enigmatic basidiomycete Mixia osmundae.</title>
        <authorList>
            <person name="Nishida H."/>
            <person name="Nagatsuka Y."/>
            <person name="Sugiyama J."/>
        </authorList>
    </citation>
    <scope>NUCLEOTIDE SEQUENCE [LARGE SCALE GENOMIC DNA]</scope>
    <source>
        <strain evidence="10">CBS 9802 / IAM 14324 / JCM 22182 / KY 12970</strain>
    </source>
</reference>
<evidence type="ECO:0000313" key="9">
    <source>
        <dbReference type="EMBL" id="GAA97457.1"/>
    </source>
</evidence>
<keyword evidence="10" id="KW-1185">Reference proteome</keyword>
<evidence type="ECO:0000256" key="3">
    <source>
        <dbReference type="ARBA" id="ARBA00018633"/>
    </source>
</evidence>
<organism evidence="9 10">
    <name type="scientific">Mixia osmundae (strain CBS 9802 / IAM 14324 / JCM 22182 / KY 12970)</name>
    <dbReference type="NCBI Taxonomy" id="764103"/>
    <lineage>
        <taxon>Eukaryota</taxon>
        <taxon>Fungi</taxon>
        <taxon>Dikarya</taxon>
        <taxon>Basidiomycota</taxon>
        <taxon>Pucciniomycotina</taxon>
        <taxon>Mixiomycetes</taxon>
        <taxon>Mixiales</taxon>
        <taxon>Mixiaceae</taxon>
        <taxon>Mixia</taxon>
    </lineage>
</organism>
<proteinExistence type="inferred from homology"/>
<dbReference type="OMA" id="FFEEYEC"/>
<dbReference type="HOGENOM" id="CLU_027965_1_1_1"/>
<gene>
    <name evidence="9" type="primary">Mo04136</name>
    <name evidence="9" type="ORF">E5Q_04136</name>
</gene>
<sequence length="487" mass="54122">MNDEPTLVVDNGAHSIKTCWASSSDEPSIVPNGIFQSKADKRTYVGADISQLKDASGLVYHLPFERGILTDWNIEKTVWDHTFNYQEPKIDPADIRLLLTEPALNLPVVTESIDQMVFEEYDFASACVMPAAALAPFLPLDDIQQRTPECTLVVDVGFSFSQIIPICRGQVQEAAVRRLDIGGKMLTNYLKETASFRHWYMMDQTAVVNAVKEACCYVAPTSGAFSSDLERVKSSRNDIVQEYILPDFTSKSAEHPLGHLRTTDMPIADEQILPMGNERFTTPEILFHPSIIGMDQMGLPEIVADAIEALPEMLRGLYWGNVICIGGSACLPGFVGRLQVELRELATEDYTVRVRASSTPITHAAKAARHILQHPELDYDGVLSLEASFVTREEYQEYGSELCRRRFRRDANTADLKKTAGGVKPINRRRSSGKHSRSASNSGLAQDDEDESGPENDDWRRQAVATIMSGAAKPGKPKTKARNRKGW</sequence>
<keyword evidence="4" id="KW-0963">Cytoplasm</keyword>
<dbReference type="SUPFAM" id="SSF53067">
    <property type="entry name" value="Actin-like ATPase domain"/>
    <property type="match status" value="2"/>
</dbReference>
<dbReference type="GO" id="GO:0005737">
    <property type="term" value="C:cytoplasm"/>
    <property type="evidence" value="ECO:0007669"/>
    <property type="project" value="UniProtKB-SubCell"/>
</dbReference>
<dbReference type="FunFam" id="3.90.640.10:FF:000014">
    <property type="entry name" value="Putative actin-related protein 6"/>
    <property type="match status" value="1"/>
</dbReference>
<feature type="compositionally biased region" description="Acidic residues" evidence="8">
    <location>
        <begin position="446"/>
        <end position="456"/>
    </location>
</feature>
<dbReference type="FunCoup" id="G7E3P7">
    <property type="interactions" value="124"/>
</dbReference>
<feature type="compositionally biased region" description="Basic residues" evidence="8">
    <location>
        <begin position="475"/>
        <end position="487"/>
    </location>
</feature>
<evidence type="ECO:0000256" key="8">
    <source>
        <dbReference type="SAM" id="MobiDB-lite"/>
    </source>
</evidence>
<dbReference type="InterPro" id="IPR043129">
    <property type="entry name" value="ATPase_NBD"/>
</dbReference>
<evidence type="ECO:0000256" key="6">
    <source>
        <dbReference type="ARBA" id="ARBA00063309"/>
    </source>
</evidence>
<dbReference type="InParanoid" id="G7E3P7"/>
<evidence type="ECO:0000256" key="7">
    <source>
        <dbReference type="ARBA" id="ARBA00073820"/>
    </source>
</evidence>
<dbReference type="PANTHER" id="PTHR11937">
    <property type="entry name" value="ACTIN"/>
    <property type="match status" value="1"/>
</dbReference>
<dbReference type="OrthoDB" id="6220758at2759"/>
<dbReference type="CDD" id="cd10210">
    <property type="entry name" value="ASKHA_NBD_Arp6"/>
    <property type="match status" value="1"/>
</dbReference>
<comment type="caution">
    <text evidence="9">The sequence shown here is derived from an EMBL/GenBank/DDBJ whole genome shotgun (WGS) entry which is preliminary data.</text>
</comment>
<dbReference type="eggNOG" id="KOG0680">
    <property type="taxonomic scope" value="Eukaryota"/>
</dbReference>
<dbReference type="STRING" id="764103.G7E3P7"/>
<protein>
    <recommendedName>
        <fullName evidence="3">Actin-like protein ARP6</fullName>
    </recommendedName>
    <alternativeName>
        <fullName evidence="7">Actin-like protein arp6</fullName>
    </alternativeName>
</protein>
<evidence type="ECO:0000256" key="1">
    <source>
        <dbReference type="ARBA" id="ARBA00004496"/>
    </source>
</evidence>
<dbReference type="EMBL" id="BABT02000122">
    <property type="protein sequence ID" value="GAA97457.1"/>
    <property type="molecule type" value="Genomic_DNA"/>
</dbReference>
<accession>G7E3P7</accession>
<dbReference type="Gene3D" id="3.90.640.10">
    <property type="entry name" value="Actin, Chain A, domain 4"/>
    <property type="match status" value="1"/>
</dbReference>
<dbReference type="Pfam" id="PF00022">
    <property type="entry name" value="Actin"/>
    <property type="match status" value="1"/>
</dbReference>
<dbReference type="GO" id="GO:0005634">
    <property type="term" value="C:nucleus"/>
    <property type="evidence" value="ECO:0007669"/>
    <property type="project" value="UniProtKB-ARBA"/>
</dbReference>
<feature type="compositionally biased region" description="Basic residues" evidence="8">
    <location>
        <begin position="426"/>
        <end position="437"/>
    </location>
</feature>
<dbReference type="InterPro" id="IPR004000">
    <property type="entry name" value="Actin"/>
</dbReference>
<comment type="function">
    <text evidence="5">Component of the SWR1 complex which mediates the ATP-dependent exchange of histone H2A for the H2A variant HZT1 leading to transcriptional regulation of selected genes by chromatin remodeling. Involved in chromosome stability.</text>
</comment>
<dbReference type="SMART" id="SM00268">
    <property type="entry name" value="ACTIN"/>
    <property type="match status" value="1"/>
</dbReference>
<evidence type="ECO:0000256" key="2">
    <source>
        <dbReference type="ARBA" id="ARBA00005665"/>
    </source>
</evidence>
<evidence type="ECO:0000313" key="10">
    <source>
        <dbReference type="Proteomes" id="UP000009131"/>
    </source>
</evidence>
<evidence type="ECO:0000256" key="5">
    <source>
        <dbReference type="ARBA" id="ARBA00025222"/>
    </source>
</evidence>
<feature type="region of interest" description="Disordered" evidence="8">
    <location>
        <begin position="415"/>
        <end position="487"/>
    </location>
</feature>
<dbReference type="Gene3D" id="3.30.420.40">
    <property type="match status" value="2"/>
</dbReference>